<sequence>MASSTLSSWQGQVSVFPAGLVLLAVLGQASSSTSTAGVSAMRWSVLSLFGILGLLATSPSVQAAQDYGILIISRERLEVATSCEIGIYIQDQLAGRLFQEDSVSFNLPPGDVSVRLRRLPGTVVGCAAGMEAQSSTRIKLRAGDILKYRIATDLNGMYLKKADLNY</sequence>
<reference evidence="1 2" key="1">
    <citation type="submission" date="2018-08" db="EMBL/GenBank/DDBJ databases">
        <title>Recombination of ecologically and evolutionarily significant loci maintains genetic cohesion in the Pseudomonas syringae species complex.</title>
        <authorList>
            <person name="Dillon M."/>
            <person name="Thakur S."/>
            <person name="Almeida R.N.D."/>
            <person name="Weir B.S."/>
            <person name="Guttman D.S."/>
        </authorList>
    </citation>
    <scope>NUCLEOTIDE SEQUENCE [LARGE SCALE GENOMIC DNA]</scope>
    <source>
        <strain evidence="1 2">ICMP 3353</strain>
    </source>
</reference>
<dbReference type="EMBL" id="RBRE01000042">
    <property type="protein sequence ID" value="RMQ46348.1"/>
    <property type="molecule type" value="Genomic_DNA"/>
</dbReference>
<gene>
    <name evidence="1" type="ORF">ALQ04_04660</name>
</gene>
<evidence type="ECO:0000313" key="1">
    <source>
        <dbReference type="EMBL" id="RMQ46348.1"/>
    </source>
</evidence>
<comment type="caution">
    <text evidence="1">The sequence shown here is derived from an EMBL/GenBank/DDBJ whole genome shotgun (WGS) entry which is preliminary data.</text>
</comment>
<proteinExistence type="predicted"/>
<dbReference type="AlphaFoldDB" id="A0A3M4LXP7"/>
<name>A0A3M4LXP7_PSECI</name>
<accession>A0A3M4LXP7</accession>
<organism evidence="1 2">
    <name type="scientific">Pseudomonas cichorii</name>
    <dbReference type="NCBI Taxonomy" id="36746"/>
    <lineage>
        <taxon>Bacteria</taxon>
        <taxon>Pseudomonadati</taxon>
        <taxon>Pseudomonadota</taxon>
        <taxon>Gammaproteobacteria</taxon>
        <taxon>Pseudomonadales</taxon>
        <taxon>Pseudomonadaceae</taxon>
        <taxon>Pseudomonas</taxon>
    </lineage>
</organism>
<dbReference type="Proteomes" id="UP000277236">
    <property type="component" value="Unassembled WGS sequence"/>
</dbReference>
<protein>
    <submittedName>
        <fullName evidence="1">Uncharacterized protein</fullName>
    </submittedName>
</protein>
<evidence type="ECO:0000313" key="2">
    <source>
        <dbReference type="Proteomes" id="UP000277236"/>
    </source>
</evidence>